<comment type="caution">
    <text evidence="1">The sequence shown here is derived from an EMBL/GenBank/DDBJ whole genome shotgun (WGS) entry which is preliminary data.</text>
</comment>
<sequence length="247" mass="28157">MNIEQPNSMCDQDSYKSKQLGTVLEPEDDSDVLIEGKNVYKSFGDKDVLRGVSFKVGGLGDVVTGLGKALKKRGHLVEIILPKYDCMQYDGLPVYFIEPQHPDKFFWRGQFYGEHDDFYRFSFFSRAALELLLQAGKKPDIIAMTNLKFASALIFLQCMIIHFTTTENYMNGSFDSLFGVFLNICYFLCECASNPRSLSYFIEYLGCITRMVPQKGVHLFLLLCQFQAYSSGQILLVYLFISFVEGI</sequence>
<proteinExistence type="predicted"/>
<keyword evidence="2" id="KW-1185">Reference proteome</keyword>
<name>A0ACB7HG51_MANES</name>
<evidence type="ECO:0000313" key="1">
    <source>
        <dbReference type="EMBL" id="KAG8650783.1"/>
    </source>
</evidence>
<evidence type="ECO:0000313" key="2">
    <source>
        <dbReference type="Proteomes" id="UP000091857"/>
    </source>
</evidence>
<dbReference type="Proteomes" id="UP000091857">
    <property type="component" value="Chromosome 7"/>
</dbReference>
<reference evidence="2" key="1">
    <citation type="journal article" date="2016" name="Nat. Biotechnol.">
        <title>Sequencing wild and cultivated cassava and related species reveals extensive interspecific hybridization and genetic diversity.</title>
        <authorList>
            <person name="Bredeson J.V."/>
            <person name="Lyons J.B."/>
            <person name="Prochnik S.E."/>
            <person name="Wu G.A."/>
            <person name="Ha C.M."/>
            <person name="Edsinger-Gonzales E."/>
            <person name="Grimwood J."/>
            <person name="Schmutz J."/>
            <person name="Rabbi I.Y."/>
            <person name="Egesi C."/>
            <person name="Nauluvula P."/>
            <person name="Lebot V."/>
            <person name="Ndunguru J."/>
            <person name="Mkamilo G."/>
            <person name="Bart R.S."/>
            <person name="Setter T.L."/>
            <person name="Gleadow R.M."/>
            <person name="Kulakow P."/>
            <person name="Ferguson M.E."/>
            <person name="Rounsley S."/>
            <person name="Rokhsar D.S."/>
        </authorList>
    </citation>
    <scope>NUCLEOTIDE SEQUENCE [LARGE SCALE GENOMIC DNA]</scope>
    <source>
        <strain evidence="2">cv. AM560-2</strain>
    </source>
</reference>
<gene>
    <name evidence="1" type="ORF">MANES_07G073690v8</name>
</gene>
<protein>
    <submittedName>
        <fullName evidence="1">Uncharacterized protein</fullName>
    </submittedName>
</protein>
<accession>A0ACB7HG51</accession>
<organism evidence="1 2">
    <name type="scientific">Manihot esculenta</name>
    <name type="common">Cassava</name>
    <name type="synonym">Jatropha manihot</name>
    <dbReference type="NCBI Taxonomy" id="3983"/>
    <lineage>
        <taxon>Eukaryota</taxon>
        <taxon>Viridiplantae</taxon>
        <taxon>Streptophyta</taxon>
        <taxon>Embryophyta</taxon>
        <taxon>Tracheophyta</taxon>
        <taxon>Spermatophyta</taxon>
        <taxon>Magnoliopsida</taxon>
        <taxon>eudicotyledons</taxon>
        <taxon>Gunneridae</taxon>
        <taxon>Pentapetalae</taxon>
        <taxon>rosids</taxon>
        <taxon>fabids</taxon>
        <taxon>Malpighiales</taxon>
        <taxon>Euphorbiaceae</taxon>
        <taxon>Crotonoideae</taxon>
        <taxon>Manihoteae</taxon>
        <taxon>Manihot</taxon>
    </lineage>
</organism>
<dbReference type="EMBL" id="CM004393">
    <property type="protein sequence ID" value="KAG8650783.1"/>
    <property type="molecule type" value="Genomic_DNA"/>
</dbReference>